<keyword evidence="3" id="KW-1185">Reference proteome</keyword>
<sequence length="128" mass="14933">MKWTTYWRDIVQKHHVIVDGWPENIIPFANLSTASSNLSKLELLLIRWIRGSTQFRKLSDGEFAEMEESEWFRAACKACGVRKSRSDKGKLRGRQPYPESRSKRLRHYAIKSAEFVDSEDEQDVPAEC</sequence>
<evidence type="ECO:0000313" key="3">
    <source>
        <dbReference type="Proteomes" id="UP000287166"/>
    </source>
</evidence>
<evidence type="ECO:0000256" key="1">
    <source>
        <dbReference type="SAM" id="MobiDB-lite"/>
    </source>
</evidence>
<dbReference type="GeneID" id="38783906"/>
<organism evidence="2 3">
    <name type="scientific">Sparassis crispa</name>
    <dbReference type="NCBI Taxonomy" id="139825"/>
    <lineage>
        <taxon>Eukaryota</taxon>
        <taxon>Fungi</taxon>
        <taxon>Dikarya</taxon>
        <taxon>Basidiomycota</taxon>
        <taxon>Agaricomycotina</taxon>
        <taxon>Agaricomycetes</taxon>
        <taxon>Polyporales</taxon>
        <taxon>Sparassidaceae</taxon>
        <taxon>Sparassis</taxon>
    </lineage>
</organism>
<reference evidence="2 3" key="1">
    <citation type="journal article" date="2018" name="Sci. Rep.">
        <title>Genome sequence of the cauliflower mushroom Sparassis crispa (Hanabiratake) and its association with beneficial usage.</title>
        <authorList>
            <person name="Kiyama R."/>
            <person name="Furutani Y."/>
            <person name="Kawaguchi K."/>
            <person name="Nakanishi T."/>
        </authorList>
    </citation>
    <scope>NUCLEOTIDE SEQUENCE [LARGE SCALE GENOMIC DNA]</scope>
</reference>
<accession>A0A401GXV3</accession>
<dbReference type="AlphaFoldDB" id="A0A401GXV3"/>
<name>A0A401GXV3_9APHY</name>
<feature type="region of interest" description="Disordered" evidence="1">
    <location>
        <begin position="83"/>
        <end position="102"/>
    </location>
</feature>
<dbReference type="InParanoid" id="A0A401GXV3"/>
<dbReference type="OrthoDB" id="2754314at2759"/>
<dbReference type="Proteomes" id="UP000287166">
    <property type="component" value="Unassembled WGS sequence"/>
</dbReference>
<dbReference type="RefSeq" id="XP_027617902.1">
    <property type="nucleotide sequence ID" value="XM_027762101.1"/>
</dbReference>
<evidence type="ECO:0000313" key="2">
    <source>
        <dbReference type="EMBL" id="GBE86989.1"/>
    </source>
</evidence>
<dbReference type="STRING" id="139825.A0A401GXV3"/>
<gene>
    <name evidence="2" type="ORF">SCP_1002350</name>
</gene>
<dbReference type="EMBL" id="BFAD01000010">
    <property type="protein sequence ID" value="GBE86989.1"/>
    <property type="molecule type" value="Genomic_DNA"/>
</dbReference>
<proteinExistence type="predicted"/>
<protein>
    <submittedName>
        <fullName evidence="2">Uncharacterized protein</fullName>
    </submittedName>
</protein>
<comment type="caution">
    <text evidence="2">The sequence shown here is derived from an EMBL/GenBank/DDBJ whole genome shotgun (WGS) entry which is preliminary data.</text>
</comment>